<comment type="caution">
    <text evidence="1">The sequence shown here is derived from an EMBL/GenBank/DDBJ whole genome shotgun (WGS) entry which is preliminary data.</text>
</comment>
<name>A0ACC3TJ56_9ASCO</name>
<protein>
    <submittedName>
        <fullName evidence="1">HotDog domain-containing protein</fullName>
    </submittedName>
</protein>
<accession>A0ACC3TJ56</accession>
<dbReference type="Proteomes" id="UP001489719">
    <property type="component" value="Unassembled WGS sequence"/>
</dbReference>
<sequence length="276" mass="30069">MSFRVYLSITSRPTTTLTPLRFCRSSSVIASARHFATAASPFISPVRRIGRGVFRYCIAPFVSLSIGYAAGLYIMSAAADTEALDDKIVYDPQIDAAIEALPLVHTLRSDRRFTESRPHIAAPDHLKEQMLTAGVLSGPGRLSVPPIIWNDTETHELVSVVHLGKNLCGHPGIVHGGLLATLLDEGLCRCAFPALPSKVGVTANLNLNYRSPAYADRLYVMRANVTKVDGRKAWVKGHFETVPEDGKEPTIVVEAEMLVVEPKWAKSLPKVVNVTA</sequence>
<evidence type="ECO:0000313" key="2">
    <source>
        <dbReference type="Proteomes" id="UP001489719"/>
    </source>
</evidence>
<keyword evidence="2" id="KW-1185">Reference proteome</keyword>
<reference evidence="2" key="1">
    <citation type="journal article" date="2024" name="Front. Bioeng. Biotechnol.">
        <title>Genome-scale model development and genomic sequencing of the oleaginous clade Lipomyces.</title>
        <authorList>
            <person name="Czajka J.J."/>
            <person name="Han Y."/>
            <person name="Kim J."/>
            <person name="Mondo S.J."/>
            <person name="Hofstad B.A."/>
            <person name="Robles A."/>
            <person name="Haridas S."/>
            <person name="Riley R."/>
            <person name="LaButti K."/>
            <person name="Pangilinan J."/>
            <person name="Andreopoulos W."/>
            <person name="Lipzen A."/>
            <person name="Yan J."/>
            <person name="Wang M."/>
            <person name="Ng V."/>
            <person name="Grigoriev I.V."/>
            <person name="Spatafora J.W."/>
            <person name="Magnuson J.K."/>
            <person name="Baker S.E."/>
            <person name="Pomraning K.R."/>
        </authorList>
    </citation>
    <scope>NUCLEOTIDE SEQUENCE [LARGE SCALE GENOMIC DNA]</scope>
    <source>
        <strain evidence="2">CBS 10300</strain>
    </source>
</reference>
<gene>
    <name evidence="1" type="ORF">V1517DRAFT_327574</name>
</gene>
<evidence type="ECO:0000313" key="1">
    <source>
        <dbReference type="EMBL" id="KAK9321010.1"/>
    </source>
</evidence>
<dbReference type="EMBL" id="MU970109">
    <property type="protein sequence ID" value="KAK9321010.1"/>
    <property type="molecule type" value="Genomic_DNA"/>
</dbReference>
<organism evidence="1 2">
    <name type="scientific">Lipomyces orientalis</name>
    <dbReference type="NCBI Taxonomy" id="1233043"/>
    <lineage>
        <taxon>Eukaryota</taxon>
        <taxon>Fungi</taxon>
        <taxon>Dikarya</taxon>
        <taxon>Ascomycota</taxon>
        <taxon>Saccharomycotina</taxon>
        <taxon>Lipomycetes</taxon>
        <taxon>Lipomycetales</taxon>
        <taxon>Lipomycetaceae</taxon>
        <taxon>Lipomyces</taxon>
    </lineage>
</organism>
<proteinExistence type="predicted"/>